<feature type="region of interest" description="Disordered" evidence="6">
    <location>
        <begin position="571"/>
        <end position="602"/>
    </location>
</feature>
<protein>
    <recommendedName>
        <fullName evidence="7">Replication factor A C-terminal domain-containing protein</fullName>
    </recommendedName>
</protein>
<evidence type="ECO:0000256" key="5">
    <source>
        <dbReference type="ARBA" id="ARBA00023125"/>
    </source>
</evidence>
<dbReference type="InterPro" id="IPR013955">
    <property type="entry name" value="Rep_factor-A_C"/>
</dbReference>
<organism evidence="8 9">
    <name type="scientific">Linum tenue</name>
    <dbReference type="NCBI Taxonomy" id="586396"/>
    <lineage>
        <taxon>Eukaryota</taxon>
        <taxon>Viridiplantae</taxon>
        <taxon>Streptophyta</taxon>
        <taxon>Embryophyta</taxon>
        <taxon>Tracheophyta</taxon>
        <taxon>Spermatophyta</taxon>
        <taxon>Magnoliopsida</taxon>
        <taxon>eudicotyledons</taxon>
        <taxon>Gunneridae</taxon>
        <taxon>Pentapetalae</taxon>
        <taxon>rosids</taxon>
        <taxon>fabids</taxon>
        <taxon>Malpighiales</taxon>
        <taxon>Linaceae</taxon>
        <taxon>Linum</taxon>
    </lineage>
</organism>
<feature type="compositionally biased region" description="Basic residues" evidence="6">
    <location>
        <begin position="707"/>
        <end position="722"/>
    </location>
</feature>
<evidence type="ECO:0000259" key="7">
    <source>
        <dbReference type="Pfam" id="PF08646"/>
    </source>
</evidence>
<dbReference type="EMBL" id="CAMGYJ010000004">
    <property type="protein sequence ID" value="CAI0396895.1"/>
    <property type="molecule type" value="Genomic_DNA"/>
</dbReference>
<evidence type="ECO:0000256" key="4">
    <source>
        <dbReference type="ARBA" id="ARBA00022833"/>
    </source>
</evidence>
<comment type="caution">
    <text evidence="8">The sequence shown here is derived from an EMBL/GenBank/DDBJ whole genome shotgun (WGS) entry which is preliminary data.</text>
</comment>
<proteinExistence type="inferred from homology"/>
<dbReference type="CDD" id="cd04476">
    <property type="entry name" value="RPA1_DBD_C"/>
    <property type="match status" value="1"/>
</dbReference>
<dbReference type="SUPFAM" id="SSF50249">
    <property type="entry name" value="Nucleic acid-binding proteins"/>
    <property type="match status" value="2"/>
</dbReference>
<reference evidence="8" key="1">
    <citation type="submission" date="2022-08" db="EMBL/GenBank/DDBJ databases">
        <authorList>
            <person name="Gutierrez-Valencia J."/>
        </authorList>
    </citation>
    <scope>NUCLEOTIDE SEQUENCE</scope>
</reference>
<keyword evidence="2" id="KW-0479">Metal-binding</keyword>
<dbReference type="InterPro" id="IPR012340">
    <property type="entry name" value="NA-bd_OB-fold"/>
</dbReference>
<feature type="region of interest" description="Disordered" evidence="6">
    <location>
        <begin position="688"/>
        <end position="722"/>
    </location>
</feature>
<feature type="compositionally biased region" description="Low complexity" evidence="6">
    <location>
        <begin position="571"/>
        <end position="586"/>
    </location>
</feature>
<dbReference type="GO" id="GO:0008270">
    <property type="term" value="F:zinc ion binding"/>
    <property type="evidence" value="ECO:0007669"/>
    <property type="project" value="UniProtKB-KW"/>
</dbReference>
<dbReference type="Pfam" id="PF08646">
    <property type="entry name" value="Rep_fac-A_C"/>
    <property type="match status" value="1"/>
</dbReference>
<keyword evidence="9" id="KW-1185">Reference proteome</keyword>
<keyword evidence="4" id="KW-0862">Zinc</keyword>
<evidence type="ECO:0000256" key="1">
    <source>
        <dbReference type="ARBA" id="ARBA00005690"/>
    </source>
</evidence>
<dbReference type="AlphaFoldDB" id="A0AAV0IH40"/>
<feature type="domain" description="Replication factor A C-terminal" evidence="7">
    <location>
        <begin position="330"/>
        <end position="417"/>
    </location>
</feature>
<dbReference type="Gene3D" id="2.40.50.140">
    <property type="entry name" value="Nucleic acid-binding proteins"/>
    <property type="match status" value="3"/>
</dbReference>
<feature type="compositionally biased region" description="Polar residues" evidence="6">
    <location>
        <begin position="587"/>
        <end position="599"/>
    </location>
</feature>
<accession>A0AAV0IH40</accession>
<feature type="non-terminal residue" evidence="8">
    <location>
        <position position="1"/>
    </location>
</feature>
<evidence type="ECO:0000256" key="6">
    <source>
        <dbReference type="SAM" id="MobiDB-lite"/>
    </source>
</evidence>
<comment type="similarity">
    <text evidence="1">Belongs to the replication factor A protein 1 family.</text>
</comment>
<keyword evidence="5" id="KW-0238">DNA-binding</keyword>
<dbReference type="PANTHER" id="PTHR47165">
    <property type="entry name" value="OS03G0429900 PROTEIN"/>
    <property type="match status" value="1"/>
</dbReference>
<feature type="region of interest" description="Disordered" evidence="6">
    <location>
        <begin position="498"/>
        <end position="537"/>
    </location>
</feature>
<dbReference type="PANTHER" id="PTHR47165:SF4">
    <property type="entry name" value="OS03G0429900 PROTEIN"/>
    <property type="match status" value="1"/>
</dbReference>
<evidence type="ECO:0000313" key="8">
    <source>
        <dbReference type="EMBL" id="CAI0396895.1"/>
    </source>
</evidence>
<dbReference type="Proteomes" id="UP001154282">
    <property type="component" value="Unassembled WGS sequence"/>
</dbReference>
<dbReference type="InterPro" id="IPR047192">
    <property type="entry name" value="Euk_RPA1_DBD_C"/>
</dbReference>
<dbReference type="GO" id="GO:0003677">
    <property type="term" value="F:DNA binding"/>
    <property type="evidence" value="ECO:0007669"/>
    <property type="project" value="UniProtKB-KW"/>
</dbReference>
<evidence type="ECO:0000256" key="2">
    <source>
        <dbReference type="ARBA" id="ARBA00022723"/>
    </source>
</evidence>
<name>A0AAV0IH40_9ROSI</name>
<keyword evidence="3" id="KW-0863">Zinc-finger</keyword>
<evidence type="ECO:0000313" key="9">
    <source>
        <dbReference type="Proteomes" id="UP001154282"/>
    </source>
</evidence>
<evidence type="ECO:0000256" key="3">
    <source>
        <dbReference type="ARBA" id="ARBA00022771"/>
    </source>
</evidence>
<sequence length="722" mass="77791">RSIQSRFSPLAHLSDNRFSVQLRFLPLIAADPIFTPMAMPKHVLLSKLGWTDKGPVLKLRLLHTWKAGNPSRPDGFYEHSTLWTDELGVLIQAAAPKHLSDQLNEALTVGRIYFVSLFTQREAKPRWSSCSNDRILGFTSKTAFVCSTEDDSNFCLDSFEFREFEALDGVAGQSALLVDIVGRLVSATGITYFQKQHRSIRKRTVVIQNERDMSISVTLWGELADRLALQELIQMDGAAAVIIAFTSLNLSVWRGTLGASSTSATRIVVKPPVPHTNSLALHFAGAVGALGVLPTECDTPEKAKTLYRDSFRTISELQTVQSVSTMGGKFRCKATITDIDMSRDWCYLGCAVCHKAAVRHDAPFWCDKCSATVNPHELKHCYRIRVMVQDVSACAPFVLLGKTAEDLLGVSAGALLAAAPDRGGGCPPEIDCLLGKEYIFLINLPIGQAADSLADFCVSGVEKEDHNAAMDKKPHGPRFAKQLGQAVSTVPQLLIGHNHQPPTTSSSIVPYSSSTKRLREVESSATGPVDPLAQGGQQFVAPRPTHTLDMSKFTGPAAPAAFNAVLSAAAAPSTPAKGSPGAASSAQLQSAHDPNSPGINSPLAAITITTPKCYQKKKGKGTQSMDLLLNHHTLPQDNISASPGIEVTHVKSTTLTVASLPKDVPPSMLPINPLGQPLAKVKLEKLEVSRQKKKKSDASDDLPLSHLKAKGSKGRTVAKKLF</sequence>
<feature type="compositionally biased region" description="Low complexity" evidence="6">
    <location>
        <begin position="501"/>
        <end position="515"/>
    </location>
</feature>
<gene>
    <name evidence="8" type="ORF">LITE_LOCUS9331</name>
</gene>